<evidence type="ECO:0000313" key="1">
    <source>
        <dbReference type="EMBL" id="KKK96543.1"/>
    </source>
</evidence>
<accession>A0A0F8ZRV4</accession>
<proteinExistence type="predicted"/>
<organism evidence="1">
    <name type="scientific">marine sediment metagenome</name>
    <dbReference type="NCBI Taxonomy" id="412755"/>
    <lineage>
        <taxon>unclassified sequences</taxon>
        <taxon>metagenomes</taxon>
        <taxon>ecological metagenomes</taxon>
    </lineage>
</organism>
<comment type="caution">
    <text evidence="1">The sequence shown here is derived from an EMBL/GenBank/DDBJ whole genome shotgun (WGS) entry which is preliminary data.</text>
</comment>
<dbReference type="AlphaFoldDB" id="A0A0F8ZRV4"/>
<reference evidence="1" key="1">
    <citation type="journal article" date="2015" name="Nature">
        <title>Complex archaea that bridge the gap between prokaryotes and eukaryotes.</title>
        <authorList>
            <person name="Spang A."/>
            <person name="Saw J.H."/>
            <person name="Jorgensen S.L."/>
            <person name="Zaremba-Niedzwiedzka K."/>
            <person name="Martijn J."/>
            <person name="Lind A.E."/>
            <person name="van Eijk R."/>
            <person name="Schleper C."/>
            <person name="Guy L."/>
            <person name="Ettema T.J."/>
        </authorList>
    </citation>
    <scope>NUCLEOTIDE SEQUENCE</scope>
</reference>
<gene>
    <name evidence="1" type="ORF">LCGC14_2661710</name>
</gene>
<protein>
    <submittedName>
        <fullName evidence="1">Uncharacterized protein</fullName>
    </submittedName>
</protein>
<dbReference type="EMBL" id="LAZR01046437">
    <property type="protein sequence ID" value="KKK96543.1"/>
    <property type="molecule type" value="Genomic_DNA"/>
</dbReference>
<sequence length="68" mass="7988">MSNTEQDPATLFKPFKSPTSVWDDYRRAEIGLEYLEYIEYGHKSYRTNIEEAARDAILNFLRVSKAKL</sequence>
<name>A0A0F8ZRV4_9ZZZZ</name>